<keyword evidence="3" id="KW-0812">Transmembrane</keyword>
<keyword evidence="1" id="KW-0040">ANK repeat</keyword>
<dbReference type="Gene3D" id="1.25.40.20">
    <property type="entry name" value="Ankyrin repeat-containing domain"/>
    <property type="match status" value="2"/>
</dbReference>
<dbReference type="PROSITE" id="PS50088">
    <property type="entry name" value="ANK_REPEAT"/>
    <property type="match status" value="1"/>
</dbReference>
<feature type="repeat" description="ANK" evidence="1">
    <location>
        <begin position="98"/>
        <end position="118"/>
    </location>
</feature>
<dbReference type="PANTHER" id="PTHR24177:SF470">
    <property type="entry name" value="ANKYRIN REPEAT PROTEIN"/>
    <property type="match status" value="1"/>
</dbReference>
<dbReference type="PANTHER" id="PTHR24177">
    <property type="entry name" value="CASKIN"/>
    <property type="match status" value="1"/>
</dbReference>
<dbReference type="InterPro" id="IPR002110">
    <property type="entry name" value="Ankyrin_rpt"/>
</dbReference>
<keyword evidence="3" id="KW-0472">Membrane</keyword>
<dbReference type="SMART" id="SM00248">
    <property type="entry name" value="ANK"/>
    <property type="match status" value="7"/>
</dbReference>
<keyword evidence="6" id="KW-1185">Reference proteome</keyword>
<protein>
    <recommendedName>
        <fullName evidence="4">PGG domain-containing protein</fullName>
    </recommendedName>
</protein>
<feature type="domain" description="PGG" evidence="4">
    <location>
        <begin position="591"/>
        <end position="702"/>
    </location>
</feature>
<evidence type="ECO:0000259" key="4">
    <source>
        <dbReference type="Pfam" id="PF13962"/>
    </source>
</evidence>
<dbReference type="OrthoDB" id="784923at2759"/>
<feature type="transmembrane region" description="Helical" evidence="3">
    <location>
        <begin position="333"/>
        <end position="357"/>
    </location>
</feature>
<dbReference type="Pfam" id="PF12796">
    <property type="entry name" value="Ank_2"/>
    <property type="match status" value="1"/>
</dbReference>
<name>A0A5J5C3D1_9ASTE</name>
<dbReference type="InterPro" id="IPR026961">
    <property type="entry name" value="PGG_dom"/>
</dbReference>
<dbReference type="EMBL" id="CM018031">
    <property type="protein sequence ID" value="KAA8548412.1"/>
    <property type="molecule type" value="Genomic_DNA"/>
</dbReference>
<keyword evidence="3" id="KW-1133">Transmembrane helix</keyword>
<evidence type="ECO:0000313" key="6">
    <source>
        <dbReference type="Proteomes" id="UP000325577"/>
    </source>
</evidence>
<feature type="transmembrane region" description="Helical" evidence="3">
    <location>
        <begin position="715"/>
        <end position="742"/>
    </location>
</feature>
<dbReference type="SUPFAM" id="SSF48403">
    <property type="entry name" value="Ankyrin repeat"/>
    <property type="match status" value="1"/>
</dbReference>
<evidence type="ECO:0000313" key="5">
    <source>
        <dbReference type="EMBL" id="KAA8548412.1"/>
    </source>
</evidence>
<proteinExistence type="predicted"/>
<feature type="region of interest" description="Disordered" evidence="2">
    <location>
        <begin position="765"/>
        <end position="787"/>
    </location>
</feature>
<feature type="compositionally biased region" description="Basic and acidic residues" evidence="2">
    <location>
        <begin position="290"/>
        <end position="299"/>
    </location>
</feature>
<feature type="region of interest" description="Disordered" evidence="2">
    <location>
        <begin position="290"/>
        <end position="321"/>
    </location>
</feature>
<dbReference type="Pfam" id="PF13962">
    <property type="entry name" value="PGG"/>
    <property type="match status" value="1"/>
</dbReference>
<sequence>MSFEDEYGGISFAAEAEEFNEQLHQSFKEGNDMLKFAIEGQWNNVLRIYERNSSARENSLHSEDTVLHIAVSDGREDTVQKLLNISDGFSVMHKKNNKGNTPLHLAAAMGNVAICKCLAPKVPELIADRNNAGETPLFLAAHHGKREAFLFLHELHTRRRGGVPDYSSCEKSDETSILHSAIYGKYFDLAFEVISEYPKLVISIDKNGLSPLHILATKPSAFKSGTHLGLFDAMIYESIIMDKLKKKTSYHEMFTRSLRSILQLLRGLLLRVSSLVNSLLGCCKKKAGKLNDEEARPQPKSDAAQGVAQSEDHHKDNSSAAAHLRKKKKWARLAVSFGLSFINLVMKPLVLILLALGTPRVNKIRAKKEMHTSAIEVMQEMVKLLRIYGKNDMIRIRDLFGDTPEGVQTRLARFIMHGEEDIYTWHDHNAMDAALKRKLQDLSGRETPLLIATKMGVTEMVERILEVIPEAIQGLDSNKRNAVLLAIEYRQTNVYNLLLNFVQERRILMESPFRQLDSQGNSALHLAAMFGNHQPWLIPGDALHMQWEIKWYKFVKNSMPPHYFARFNNMNVSPKEIFKDKHQALVNKGSDWLTKTSQSFSVVAALIASVVFSTQAQLPGSFDGKGAPNLEDEPGFKVFAISSIFALCFSVTSLVIFLAILNSRYRVKDFEKKLPVKLLLGLTSLFASIGSMLISFCAGAYFILRDEMKVALFPIYAVACFPVTIFALQNIPLYLNLIWAIFQRVPHRAVSEPYHYMARAPAPAPAPAAASKSTDKTSKQKQPHSHFGIAPSTWEKIANLF</sequence>
<evidence type="ECO:0000256" key="1">
    <source>
        <dbReference type="PROSITE-ProRule" id="PRU00023"/>
    </source>
</evidence>
<evidence type="ECO:0000256" key="2">
    <source>
        <dbReference type="SAM" id="MobiDB-lite"/>
    </source>
</evidence>
<reference evidence="5 6" key="1">
    <citation type="submission" date="2019-09" db="EMBL/GenBank/DDBJ databases">
        <title>A chromosome-level genome assembly of the Chinese tupelo Nyssa sinensis.</title>
        <authorList>
            <person name="Yang X."/>
            <person name="Kang M."/>
            <person name="Yang Y."/>
            <person name="Xiong H."/>
            <person name="Wang M."/>
            <person name="Zhang Z."/>
            <person name="Wang Z."/>
            <person name="Wu H."/>
            <person name="Ma T."/>
            <person name="Liu J."/>
            <person name="Xi Z."/>
        </authorList>
    </citation>
    <scope>NUCLEOTIDE SEQUENCE [LARGE SCALE GENOMIC DNA]</scope>
    <source>
        <strain evidence="5">J267</strain>
        <tissue evidence="5">Leaf</tissue>
    </source>
</reference>
<dbReference type="PROSITE" id="PS50297">
    <property type="entry name" value="ANK_REP_REGION"/>
    <property type="match status" value="1"/>
</dbReference>
<dbReference type="AlphaFoldDB" id="A0A5J5C3D1"/>
<dbReference type="InterPro" id="IPR036770">
    <property type="entry name" value="Ankyrin_rpt-contain_sf"/>
</dbReference>
<feature type="transmembrane region" description="Helical" evidence="3">
    <location>
        <begin position="682"/>
        <end position="703"/>
    </location>
</feature>
<accession>A0A5J5C3D1</accession>
<organism evidence="5 6">
    <name type="scientific">Nyssa sinensis</name>
    <dbReference type="NCBI Taxonomy" id="561372"/>
    <lineage>
        <taxon>Eukaryota</taxon>
        <taxon>Viridiplantae</taxon>
        <taxon>Streptophyta</taxon>
        <taxon>Embryophyta</taxon>
        <taxon>Tracheophyta</taxon>
        <taxon>Spermatophyta</taxon>
        <taxon>Magnoliopsida</taxon>
        <taxon>eudicotyledons</taxon>
        <taxon>Gunneridae</taxon>
        <taxon>Pentapetalae</taxon>
        <taxon>asterids</taxon>
        <taxon>Cornales</taxon>
        <taxon>Nyssaceae</taxon>
        <taxon>Nyssa</taxon>
    </lineage>
</organism>
<dbReference type="GO" id="GO:0016020">
    <property type="term" value="C:membrane"/>
    <property type="evidence" value="ECO:0007669"/>
    <property type="project" value="TreeGrafter"/>
</dbReference>
<dbReference type="Proteomes" id="UP000325577">
    <property type="component" value="Linkage Group LG0"/>
</dbReference>
<feature type="transmembrane region" description="Helical" evidence="3">
    <location>
        <begin position="638"/>
        <end position="661"/>
    </location>
</feature>
<evidence type="ECO:0000256" key="3">
    <source>
        <dbReference type="SAM" id="Phobius"/>
    </source>
</evidence>
<feature type="transmembrane region" description="Helical" evidence="3">
    <location>
        <begin position="600"/>
        <end position="618"/>
    </location>
</feature>
<gene>
    <name evidence="5" type="ORF">F0562_000096</name>
</gene>